<comment type="caution">
    <text evidence="9">The sequence shown here is derived from an EMBL/GenBank/DDBJ whole genome shotgun (WGS) entry which is preliminary data.</text>
</comment>
<keyword evidence="5" id="KW-0547">Nucleotide-binding</keyword>
<dbReference type="Gene3D" id="3.30.565.10">
    <property type="entry name" value="Histidine kinase-like ATPase, C-terminal domain"/>
    <property type="match status" value="1"/>
</dbReference>
<keyword evidence="10" id="KW-1185">Reference proteome</keyword>
<keyword evidence="6 9" id="KW-0418">Kinase</keyword>
<keyword evidence="3" id="KW-0597">Phosphoprotein</keyword>
<reference evidence="9 10" key="1">
    <citation type="submission" date="2024-09" db="EMBL/GenBank/DDBJ databases">
        <title>Nodulacao em especies de Leguminosae Basais da Amazonia e Caracterizacao dos Rizobios e Bacterias Associadas aos Nodulos.</title>
        <authorList>
            <person name="Jambeiro I.C.A."/>
            <person name="Lopes I.S."/>
            <person name="Aguiar E.R.G.R."/>
            <person name="Santos A.F.J."/>
            <person name="Dos Santos J.M.F."/>
            <person name="Gross E."/>
        </authorList>
    </citation>
    <scope>NUCLEOTIDE SEQUENCE [LARGE SCALE GENOMIC DNA]</scope>
    <source>
        <strain evidence="9 10">BRUESC1165</strain>
    </source>
</reference>
<evidence type="ECO:0000259" key="8">
    <source>
        <dbReference type="SMART" id="SM00911"/>
    </source>
</evidence>
<keyword evidence="7" id="KW-0067">ATP-binding</keyword>
<proteinExistence type="predicted"/>
<evidence type="ECO:0000256" key="2">
    <source>
        <dbReference type="ARBA" id="ARBA00012438"/>
    </source>
</evidence>
<sequence length="362" mass="39579">MDAVSHLHSMRALILAPHGRDAAVAADLLRAVGIAAEICPDLPALLRELERGAGFALITDEAFRTADLNDLSRWLADQPPWSDFAFVLLTQRGGGVERNPTLARLTEILGNVTFLERPFHAGTLVSVARTALRGRERQYEARARLEEMHTAEKRLTAALDQAKRAAEHQTLLIGELNHRVKNTLATVQSIVMQTLRTNVTPEAAKEAIQMRLLALSRAHDVLTRESWEGADLVEVVTRALEPYETVNENRLHIAGPHVRLTPRMSLALAMALHELATNAVKYGALSNKVGIVEVSWTVQSGLAPPRLSLRWAESGGPPMKAPSRRGFGSRLIERSLAQDLDGQVKIAFEPTGVVCTVDAPVA</sequence>
<keyword evidence="4 9" id="KW-0808">Transferase</keyword>
<organism evidence="9 10">
    <name type="scientific">Microvirga arabica</name>
    <dbReference type="NCBI Taxonomy" id="1128671"/>
    <lineage>
        <taxon>Bacteria</taxon>
        <taxon>Pseudomonadati</taxon>
        <taxon>Pseudomonadota</taxon>
        <taxon>Alphaproteobacteria</taxon>
        <taxon>Hyphomicrobiales</taxon>
        <taxon>Methylobacteriaceae</taxon>
        <taxon>Microvirga</taxon>
    </lineage>
</organism>
<dbReference type="GO" id="GO:0004673">
    <property type="term" value="F:protein histidine kinase activity"/>
    <property type="evidence" value="ECO:0007669"/>
    <property type="project" value="UniProtKB-EC"/>
</dbReference>
<evidence type="ECO:0000256" key="7">
    <source>
        <dbReference type="ARBA" id="ARBA00022840"/>
    </source>
</evidence>
<dbReference type="EC" id="2.7.13.3" evidence="2"/>
<name>A0ABV6YB22_9HYPH</name>
<dbReference type="SUPFAM" id="SSF52172">
    <property type="entry name" value="CheY-like"/>
    <property type="match status" value="1"/>
</dbReference>
<dbReference type="InterPro" id="IPR011102">
    <property type="entry name" value="Sig_transdc_His_kinase_HWE"/>
</dbReference>
<evidence type="ECO:0000313" key="10">
    <source>
        <dbReference type="Proteomes" id="UP001593940"/>
    </source>
</evidence>
<dbReference type="PANTHER" id="PTHR41523">
    <property type="entry name" value="TWO-COMPONENT SYSTEM SENSOR PROTEIN"/>
    <property type="match status" value="1"/>
</dbReference>
<comment type="catalytic activity">
    <reaction evidence="1">
        <text>ATP + protein L-histidine = ADP + protein N-phospho-L-histidine.</text>
        <dbReference type="EC" id="2.7.13.3"/>
    </reaction>
</comment>
<dbReference type="Proteomes" id="UP001593940">
    <property type="component" value="Unassembled WGS sequence"/>
</dbReference>
<evidence type="ECO:0000313" key="9">
    <source>
        <dbReference type="EMBL" id="MFC1458466.1"/>
    </source>
</evidence>
<evidence type="ECO:0000256" key="1">
    <source>
        <dbReference type="ARBA" id="ARBA00000085"/>
    </source>
</evidence>
<dbReference type="InterPro" id="IPR036890">
    <property type="entry name" value="HATPase_C_sf"/>
</dbReference>
<evidence type="ECO:0000256" key="5">
    <source>
        <dbReference type="ARBA" id="ARBA00022741"/>
    </source>
</evidence>
<evidence type="ECO:0000256" key="6">
    <source>
        <dbReference type="ARBA" id="ARBA00022777"/>
    </source>
</evidence>
<dbReference type="RefSeq" id="WP_377030387.1">
    <property type="nucleotide sequence ID" value="NZ_JBHOMY010000055.1"/>
</dbReference>
<dbReference type="PANTHER" id="PTHR41523:SF7">
    <property type="entry name" value="HISTIDINE KINASE"/>
    <property type="match status" value="1"/>
</dbReference>
<evidence type="ECO:0000256" key="4">
    <source>
        <dbReference type="ARBA" id="ARBA00022679"/>
    </source>
</evidence>
<feature type="domain" description="Signal transduction histidine kinase HWE region" evidence="8">
    <location>
        <begin position="175"/>
        <end position="257"/>
    </location>
</feature>
<gene>
    <name evidence="9" type="ORF">ACETIH_17525</name>
</gene>
<protein>
    <recommendedName>
        <fullName evidence="2">histidine kinase</fullName>
        <ecNumber evidence="2">2.7.13.3</ecNumber>
    </recommendedName>
</protein>
<dbReference type="SMART" id="SM00911">
    <property type="entry name" value="HWE_HK"/>
    <property type="match status" value="1"/>
</dbReference>
<dbReference type="Pfam" id="PF07536">
    <property type="entry name" value="HWE_HK"/>
    <property type="match status" value="1"/>
</dbReference>
<dbReference type="InterPro" id="IPR011006">
    <property type="entry name" value="CheY-like_superfamily"/>
</dbReference>
<accession>A0ABV6YB22</accession>
<dbReference type="EMBL" id="JBHOMY010000055">
    <property type="protein sequence ID" value="MFC1458466.1"/>
    <property type="molecule type" value="Genomic_DNA"/>
</dbReference>
<evidence type="ECO:0000256" key="3">
    <source>
        <dbReference type="ARBA" id="ARBA00022553"/>
    </source>
</evidence>